<dbReference type="Proteomes" id="UP000199524">
    <property type="component" value="Chromosome I"/>
</dbReference>
<reference evidence="2" key="1">
    <citation type="submission" date="2016-10" db="EMBL/GenBank/DDBJ databases">
        <authorList>
            <person name="Varghese N."/>
            <person name="Submissions S."/>
        </authorList>
    </citation>
    <scope>NUCLEOTIDE SEQUENCE [LARGE SCALE GENOMIC DNA]</scope>
    <source>
        <strain evidence="2">ATCC 23835</strain>
    </source>
</reference>
<dbReference type="GeneID" id="300208079"/>
<organism evidence="1 2">
    <name type="scientific">Pseudomonas asplenii</name>
    <dbReference type="NCBI Taxonomy" id="53407"/>
    <lineage>
        <taxon>Bacteria</taxon>
        <taxon>Pseudomonadati</taxon>
        <taxon>Pseudomonadota</taxon>
        <taxon>Gammaproteobacteria</taxon>
        <taxon>Pseudomonadales</taxon>
        <taxon>Pseudomonadaceae</taxon>
        <taxon>Pseudomonas</taxon>
    </lineage>
</organism>
<dbReference type="RefSeq" id="WP_090206282.1">
    <property type="nucleotide sequence ID" value="NZ_LT629777.1"/>
</dbReference>
<proteinExistence type="predicted"/>
<protein>
    <submittedName>
        <fullName evidence="1">Uncharacterized protein</fullName>
    </submittedName>
</protein>
<dbReference type="EMBL" id="LT629777">
    <property type="protein sequence ID" value="SDS88772.1"/>
    <property type="molecule type" value="Genomic_DNA"/>
</dbReference>
<evidence type="ECO:0000313" key="2">
    <source>
        <dbReference type="Proteomes" id="UP000199524"/>
    </source>
</evidence>
<dbReference type="AlphaFoldDB" id="A0A1H1VVH6"/>
<accession>A0A1H1VVH6</accession>
<keyword evidence="2" id="KW-1185">Reference proteome</keyword>
<gene>
    <name evidence="1" type="ORF">SAMN05216598_3127</name>
</gene>
<name>A0A1H1VVH6_9PSED</name>
<evidence type="ECO:0000313" key="1">
    <source>
        <dbReference type="EMBL" id="SDS88772.1"/>
    </source>
</evidence>
<sequence length="72" mass="8057">MSRDTKDTVYCNIQMPMAQGQEFLRLISELRASGSHPALEPVFDEIQSELESSIEFVEEMLQGSGGIGRRLP</sequence>